<organism evidence="1 2">
    <name type="scientific">Phyllosticta citricarpa</name>
    <dbReference type="NCBI Taxonomy" id="55181"/>
    <lineage>
        <taxon>Eukaryota</taxon>
        <taxon>Fungi</taxon>
        <taxon>Dikarya</taxon>
        <taxon>Ascomycota</taxon>
        <taxon>Pezizomycotina</taxon>
        <taxon>Dothideomycetes</taxon>
        <taxon>Dothideomycetes incertae sedis</taxon>
        <taxon>Botryosphaeriales</taxon>
        <taxon>Phyllostictaceae</taxon>
        <taxon>Phyllosticta</taxon>
    </lineage>
</organism>
<name>A0ABR1L405_9PEZI</name>
<evidence type="ECO:0000313" key="1">
    <source>
        <dbReference type="EMBL" id="KAK7529338.1"/>
    </source>
</evidence>
<reference evidence="1 2" key="1">
    <citation type="submission" date="2024-04" db="EMBL/GenBank/DDBJ databases">
        <title>Phyllosticta paracitricarpa is synonymous to the EU quarantine fungus P. citricarpa based on phylogenomic analyses.</title>
        <authorList>
            <consortium name="Lawrence Berkeley National Laboratory"/>
            <person name="Van Ingen-Buijs V.A."/>
            <person name="Van Westerhoven A.C."/>
            <person name="Haridas S."/>
            <person name="Skiadas P."/>
            <person name="Martin F."/>
            <person name="Groenewald J.Z."/>
            <person name="Crous P.W."/>
            <person name="Seidl M.F."/>
        </authorList>
    </citation>
    <scope>NUCLEOTIDE SEQUENCE [LARGE SCALE GENOMIC DNA]</scope>
    <source>
        <strain evidence="1 2">CBS 122670</strain>
    </source>
</reference>
<evidence type="ECO:0000313" key="2">
    <source>
        <dbReference type="Proteomes" id="UP001365128"/>
    </source>
</evidence>
<accession>A0ABR1L405</accession>
<keyword evidence="2" id="KW-1185">Reference proteome</keyword>
<comment type="caution">
    <text evidence="1">The sequence shown here is derived from an EMBL/GenBank/DDBJ whole genome shotgun (WGS) entry which is preliminary data.</text>
</comment>
<dbReference type="EMBL" id="JBBPDW010000076">
    <property type="protein sequence ID" value="KAK7529338.1"/>
    <property type="molecule type" value="Genomic_DNA"/>
</dbReference>
<protein>
    <submittedName>
        <fullName evidence="1">Uncharacterized protein</fullName>
    </submittedName>
</protein>
<gene>
    <name evidence="1" type="ORF">IWX46DRAFT_645627</name>
</gene>
<sequence>MILPTTIIVAIAAVGVVALLLVLTALLCAGYTPTYCVSSVRKRLEAFRDRRQGDPEAFAAAAAHAVSPAAGAPPILSPAAVVPAAHGHTGLPVSGSQLTSPGLEPCVRLHVSADASSPRQGPVEAEVGETGYRVLVAGCVKLRETKAVVKVEGVEVSWKTVLRPDIIRARAFVAASQVSYMSMIAPRCNTLTSAGRLQVDVGKASNYDCAAGK</sequence>
<dbReference type="Proteomes" id="UP001365128">
    <property type="component" value="Unassembled WGS sequence"/>
</dbReference>
<proteinExistence type="predicted"/>